<name>A0AAE4C255_9FLAO</name>
<feature type="compositionally biased region" description="Basic residues" evidence="4">
    <location>
        <begin position="1"/>
        <end position="12"/>
    </location>
</feature>
<evidence type="ECO:0000256" key="2">
    <source>
        <dbReference type="ARBA" id="ARBA00022980"/>
    </source>
</evidence>
<dbReference type="NCBIfam" id="TIGR04560">
    <property type="entry name" value="ribo_THX"/>
    <property type="match status" value="1"/>
</dbReference>
<accession>A0AAE4C255</accession>
<protein>
    <submittedName>
        <fullName evidence="6">30S ribosomal protein THX</fullName>
    </submittedName>
    <submittedName>
        <fullName evidence="5">Ribosomal small subunit protein bTHX</fullName>
    </submittedName>
</protein>
<dbReference type="AlphaFoldDB" id="A0AAE4C255"/>
<comment type="caution">
    <text evidence="5">The sequence shown here is derived from an EMBL/GenBank/DDBJ whole genome shotgun (WGS) entry which is preliminary data.</text>
</comment>
<keyword evidence="3" id="KW-0687">Ribonucleoprotein</keyword>
<sequence length="39" mass="4336">MGKGDKKSRRGKINSGSYGKKRPRKASRSIVASEEKTKK</sequence>
<dbReference type="GO" id="GO:1990904">
    <property type="term" value="C:ribonucleoprotein complex"/>
    <property type="evidence" value="ECO:0007669"/>
    <property type="project" value="UniProtKB-KW"/>
</dbReference>
<reference evidence="6 7" key="1">
    <citation type="journal article" date="2010" name="Syst. Appl. Microbiol.">
        <title>Four new species of Chryseobacterium from the rhizosphere of coastal sand dune plants, Chryseobacterium elymi sp. nov., Chryseobacterium hagamense sp. nov., Chryseobacterium lathyri sp. nov. and Chryseobacterium rhizosphaerae sp. nov.</title>
        <authorList>
            <person name="Cho S.H."/>
            <person name="Lee K.S."/>
            <person name="Shin D.S."/>
            <person name="Han J.H."/>
            <person name="Park K.S."/>
            <person name="Lee C.H."/>
            <person name="Park K.H."/>
            <person name="Kim S.B."/>
        </authorList>
    </citation>
    <scope>NUCLEOTIDE SEQUENCE [LARGE SCALE GENOMIC DNA]</scope>
    <source>
        <strain evidence="6 7">KCTC 22548</strain>
    </source>
</reference>
<dbReference type="EMBL" id="QNUF01000001">
    <property type="protein sequence ID" value="REC78847.1"/>
    <property type="molecule type" value="Genomic_DNA"/>
</dbReference>
<evidence type="ECO:0000313" key="7">
    <source>
        <dbReference type="Proteomes" id="UP000256491"/>
    </source>
</evidence>
<feature type="region of interest" description="Disordered" evidence="4">
    <location>
        <begin position="1"/>
        <end position="39"/>
    </location>
</feature>
<dbReference type="EMBL" id="JAVDQY010000003">
    <property type="protein sequence ID" value="MDR6527176.1"/>
    <property type="molecule type" value="Genomic_DNA"/>
</dbReference>
<evidence type="ECO:0000313" key="6">
    <source>
        <dbReference type="EMBL" id="REC78847.1"/>
    </source>
</evidence>
<gene>
    <name evidence="6" type="ORF">DRF57_00765</name>
    <name evidence="5" type="ORF">J2787_002568</name>
</gene>
<evidence type="ECO:0000256" key="3">
    <source>
        <dbReference type="ARBA" id="ARBA00023274"/>
    </source>
</evidence>
<dbReference type="RefSeq" id="WP_081989009.1">
    <property type="nucleotide sequence ID" value="NZ_BJYH01000013.1"/>
</dbReference>
<evidence type="ECO:0000256" key="1">
    <source>
        <dbReference type="ARBA" id="ARBA00010834"/>
    </source>
</evidence>
<dbReference type="GO" id="GO:0005840">
    <property type="term" value="C:ribosome"/>
    <property type="evidence" value="ECO:0007669"/>
    <property type="project" value="UniProtKB-KW"/>
</dbReference>
<dbReference type="InterPro" id="IPR031414">
    <property type="entry name" value="Ribosomal_bTHX"/>
</dbReference>
<evidence type="ECO:0000313" key="5">
    <source>
        <dbReference type="EMBL" id="MDR6527176.1"/>
    </source>
</evidence>
<dbReference type="Proteomes" id="UP000256491">
    <property type="component" value="Unassembled WGS sequence"/>
</dbReference>
<comment type="similarity">
    <text evidence="1">Belongs to the bacterial ribosomal protein bTHX family.</text>
</comment>
<dbReference type="Pfam" id="PF17070">
    <property type="entry name" value="Thx"/>
    <property type="match status" value="1"/>
</dbReference>
<reference evidence="5" key="3">
    <citation type="submission" date="2023-07" db="EMBL/GenBank/DDBJ databases">
        <title>Sorghum-associated microbial communities from plants grown in Nebraska, USA.</title>
        <authorList>
            <person name="Schachtman D."/>
        </authorList>
    </citation>
    <scope>NUCLEOTIDE SEQUENCE</scope>
    <source>
        <strain evidence="5">DS2360</strain>
    </source>
</reference>
<keyword evidence="7" id="KW-1185">Reference proteome</keyword>
<keyword evidence="2 6" id="KW-0689">Ribosomal protein</keyword>
<evidence type="ECO:0000256" key="4">
    <source>
        <dbReference type="SAM" id="MobiDB-lite"/>
    </source>
</evidence>
<organism evidence="5 8">
    <name type="scientific">Chryseobacterium rhizosphaerae</name>
    <dbReference type="NCBI Taxonomy" id="395937"/>
    <lineage>
        <taxon>Bacteria</taxon>
        <taxon>Pseudomonadati</taxon>
        <taxon>Bacteroidota</taxon>
        <taxon>Flavobacteriia</taxon>
        <taxon>Flavobacteriales</taxon>
        <taxon>Weeksellaceae</taxon>
        <taxon>Chryseobacterium group</taxon>
        <taxon>Chryseobacterium</taxon>
    </lineage>
</organism>
<dbReference type="Proteomes" id="UP001184861">
    <property type="component" value="Unassembled WGS sequence"/>
</dbReference>
<dbReference type="InterPro" id="IPR030826">
    <property type="entry name" value="Ribosomal_bTHX/bTHXc/bTHXm"/>
</dbReference>
<evidence type="ECO:0000313" key="8">
    <source>
        <dbReference type="Proteomes" id="UP001184861"/>
    </source>
</evidence>
<proteinExistence type="inferred from homology"/>
<reference evidence="6" key="2">
    <citation type="submission" date="2018-06" db="EMBL/GenBank/DDBJ databases">
        <authorList>
            <person name="Newman J.D."/>
            <person name="Hugo C.J."/>
            <person name="Kriek I.-M."/>
            <person name="Nel L."/>
        </authorList>
    </citation>
    <scope>NUCLEOTIDE SEQUENCE</scope>
    <source>
        <strain evidence="6">KCTC 22548</strain>
    </source>
</reference>